<dbReference type="GO" id="GO:0030422">
    <property type="term" value="P:siRNA processing"/>
    <property type="evidence" value="ECO:0007669"/>
    <property type="project" value="TreeGrafter"/>
</dbReference>
<dbReference type="GO" id="GO:0003968">
    <property type="term" value="F:RNA-directed RNA polymerase activity"/>
    <property type="evidence" value="ECO:0007669"/>
    <property type="project" value="UniProtKB-KW"/>
</dbReference>
<dbReference type="InParanoid" id="A0A0C2XNE1"/>
<dbReference type="Proteomes" id="UP000054549">
    <property type="component" value="Unassembled WGS sequence"/>
</dbReference>
<reference evidence="3 4" key="1">
    <citation type="submission" date="2014-04" db="EMBL/GenBank/DDBJ databases">
        <title>Evolutionary Origins and Diversification of the Mycorrhizal Mutualists.</title>
        <authorList>
            <consortium name="DOE Joint Genome Institute"/>
            <consortium name="Mycorrhizal Genomics Consortium"/>
            <person name="Kohler A."/>
            <person name="Kuo A."/>
            <person name="Nagy L.G."/>
            <person name="Floudas D."/>
            <person name="Copeland A."/>
            <person name="Barry K.W."/>
            <person name="Cichocki N."/>
            <person name="Veneault-Fourrey C."/>
            <person name="LaButti K."/>
            <person name="Lindquist E.A."/>
            <person name="Lipzen A."/>
            <person name="Lundell T."/>
            <person name="Morin E."/>
            <person name="Murat C."/>
            <person name="Riley R."/>
            <person name="Ohm R."/>
            <person name="Sun H."/>
            <person name="Tunlid A."/>
            <person name="Henrissat B."/>
            <person name="Grigoriev I.V."/>
            <person name="Hibbett D.S."/>
            <person name="Martin F."/>
        </authorList>
    </citation>
    <scope>NUCLEOTIDE SEQUENCE [LARGE SCALE GENOMIC DNA]</scope>
    <source>
        <strain evidence="3 4">Koide BX008</strain>
    </source>
</reference>
<keyword evidence="1" id="KW-0696">RNA-directed RNA polymerase</keyword>
<dbReference type="Pfam" id="PF05183">
    <property type="entry name" value="RdRP"/>
    <property type="match status" value="1"/>
</dbReference>
<evidence type="ECO:0000259" key="2">
    <source>
        <dbReference type="Pfam" id="PF05183"/>
    </source>
</evidence>
<evidence type="ECO:0000313" key="3">
    <source>
        <dbReference type="EMBL" id="KIL70668.1"/>
    </source>
</evidence>
<comment type="catalytic activity">
    <reaction evidence="1">
        <text>RNA(n) + a ribonucleoside 5'-triphosphate = RNA(n+1) + diphosphate</text>
        <dbReference type="Rhea" id="RHEA:21248"/>
        <dbReference type="Rhea" id="RHEA-COMP:14527"/>
        <dbReference type="Rhea" id="RHEA-COMP:17342"/>
        <dbReference type="ChEBI" id="CHEBI:33019"/>
        <dbReference type="ChEBI" id="CHEBI:61557"/>
        <dbReference type="ChEBI" id="CHEBI:140395"/>
        <dbReference type="EC" id="2.7.7.48"/>
    </reaction>
</comment>
<gene>
    <name evidence="3" type="ORF">M378DRAFT_183281</name>
</gene>
<dbReference type="FunCoup" id="A0A0C2XNE1">
    <property type="interactions" value="7"/>
</dbReference>
<dbReference type="InterPro" id="IPR057596">
    <property type="entry name" value="RDRP_core"/>
</dbReference>
<dbReference type="STRING" id="946122.A0A0C2XNE1"/>
<proteinExistence type="inferred from homology"/>
<accession>A0A0C2XNE1</accession>
<dbReference type="HOGENOM" id="CLU_001366_2_1_1"/>
<keyword evidence="1" id="KW-0548">Nucleotidyltransferase</keyword>
<keyword evidence="1" id="KW-0694">RNA-binding</keyword>
<organism evidence="3 4">
    <name type="scientific">Amanita muscaria (strain Koide BX008)</name>
    <dbReference type="NCBI Taxonomy" id="946122"/>
    <lineage>
        <taxon>Eukaryota</taxon>
        <taxon>Fungi</taxon>
        <taxon>Dikarya</taxon>
        <taxon>Basidiomycota</taxon>
        <taxon>Agaricomycotina</taxon>
        <taxon>Agaricomycetes</taxon>
        <taxon>Agaricomycetidae</taxon>
        <taxon>Agaricales</taxon>
        <taxon>Pluteineae</taxon>
        <taxon>Amanitaceae</taxon>
        <taxon>Amanita</taxon>
    </lineage>
</organism>
<dbReference type="EMBL" id="KN818223">
    <property type="protein sequence ID" value="KIL70668.1"/>
    <property type="molecule type" value="Genomic_DNA"/>
</dbReference>
<dbReference type="PANTHER" id="PTHR23079:SF55">
    <property type="entry name" value="RNA-DIRECTED RNA POLYMERASE"/>
    <property type="match status" value="1"/>
</dbReference>
<keyword evidence="1" id="KW-0808">Transferase</keyword>
<name>A0A0C2XNE1_AMAMK</name>
<evidence type="ECO:0000313" key="4">
    <source>
        <dbReference type="Proteomes" id="UP000054549"/>
    </source>
</evidence>
<sequence>MEVHMKGVGWSVDAHQLTQELAAQVLHKAPYDQLRPNMNFHVFLKRDKKHYRPHAGYGFLTLPTKEIGQIFLSEYGVLGDQGTPLKKFHLQNRLITFTKGHRDECNSEILEKITRMPYIDPKRLKESEDRASRLQSGAIVIGAVQFGWDCRDDVFSIEWESISQRSYALKFDPDRNEIRIAMTQRGSSDIYYIAIRYNQIKFISLDHQESSIYFSLFQPPSFESEHLSANLPAIVANKQPRQRLPHLPFEDHARVAPYTSIALRLVCSGEADINTFRDLCADAQMQGKINDWEIQTDYRGLFSAEIIDWYSDWIQELPWEVAFQVEAIVRNMFIDFREMISLKDKISLMVNKHGNTYASQMLKHFCNRLVAYDDGEGDVEQWFDNAAIEFAKVSKTPSLAPTDGSLFQSLHVTITPTTILLEGPVLEQSNRVIRSYDPSNHTSFVRVNFVDEGGLAYRFDRDIDGPDFIRRRVGSFLFEGLTIAGQSFSFLAYSQSALKEHAVWFVKPFSDPVHGPVTAKTIIDSLGQFANLQFDKKLIYCPARYAARISQAFTATDASVPVELDEIEMIMDIETTDEKYIFTDGVGKVSAMLAAEIWNELKRTRKRARKSKTNPKAFQIRFQGSKGMLSVDSKLPGRVLCLRPSMMKFEDPHSRVIEVARAFDRPTPYFLNRPLIVLLEGLGVPFETFKRFQDLAVLQARGSVCFTDTAASLLEGHGLGTSYRLPSVLLSLHKRKIRDLFSNSFWKKAMDFAVYHVLRELKYHARIPIPDAWTLVGVADEHNYLQAGEVFACVRPHTGGQPIYLEGDVLVSRSPTIHPGDVQVARAIGVPPPGSPFEKEPLPNTVVFSTKGERPLPSCLGGGDLDGDLYNLLPLNDIPEFTPRSYHEPAQYISAEKKYLDRPSSMRDVAEFVLEFINSDMVGIIAINWLIIADQSPEHILDKDCLTLAQLHSDAVDYPKTGMPVKLDRIPKLKFKQKPDWNAPETINQDSTNYYKSTRALGRLFREIELPSISTAEEGTTRRRHRNGRRRAREYQQESDMVVSQSIIEEIEWVVDEAIGNRRWVDEGVQATIEQIYDRYVSELRTICANHTLSHSHSSSLSEEEAFMGTIVAKTSQPRKRKDLISRLREQTDVLVRGVKEELNGDEDTPPEEAIERSSLAWEFALTKGTTFGAQSFSWLALQSVFEAVRDAEAARKEDARRRFY</sequence>
<dbReference type="EC" id="2.7.7.48" evidence="1"/>
<dbReference type="AlphaFoldDB" id="A0A0C2XNE1"/>
<comment type="similarity">
    <text evidence="1">Belongs to the RdRP family.</text>
</comment>
<dbReference type="GO" id="GO:0003723">
    <property type="term" value="F:RNA binding"/>
    <property type="evidence" value="ECO:0007669"/>
    <property type="project" value="UniProtKB-KW"/>
</dbReference>
<protein>
    <recommendedName>
        <fullName evidence="1">RNA-dependent RNA polymerase</fullName>
        <ecNumber evidence="1">2.7.7.48</ecNumber>
    </recommendedName>
</protein>
<dbReference type="GO" id="GO:0031380">
    <property type="term" value="C:nuclear RNA-directed RNA polymerase complex"/>
    <property type="evidence" value="ECO:0007669"/>
    <property type="project" value="TreeGrafter"/>
</dbReference>
<dbReference type="OrthoDB" id="6513042at2759"/>
<dbReference type="PANTHER" id="PTHR23079">
    <property type="entry name" value="RNA-DEPENDENT RNA POLYMERASE"/>
    <property type="match status" value="1"/>
</dbReference>
<evidence type="ECO:0000256" key="1">
    <source>
        <dbReference type="RuleBase" id="RU363098"/>
    </source>
</evidence>
<feature type="domain" description="RDRP core" evidence="2">
    <location>
        <begin position="414"/>
        <end position="1008"/>
    </location>
</feature>
<keyword evidence="4" id="KW-1185">Reference proteome</keyword>
<dbReference type="InterPro" id="IPR007855">
    <property type="entry name" value="RDRP"/>
</dbReference>